<keyword evidence="5" id="KW-0648">Protein biosynthesis</keyword>
<evidence type="ECO:0000256" key="5">
    <source>
        <dbReference type="ARBA" id="ARBA00022917"/>
    </source>
</evidence>
<accession>A0ABS6G5U0</accession>
<feature type="domain" description="Tr-type G" evidence="8">
    <location>
        <begin position="1"/>
        <end position="174"/>
    </location>
</feature>
<evidence type="ECO:0000256" key="1">
    <source>
        <dbReference type="ARBA" id="ARBA00004496"/>
    </source>
</evidence>
<comment type="caution">
    <text evidence="9">The sequence shown here is derived from an EMBL/GenBank/DDBJ whole genome shotgun (WGS) entry which is preliminary data.</text>
</comment>
<dbReference type="Pfam" id="PF00009">
    <property type="entry name" value="GTP_EFTU"/>
    <property type="match status" value="1"/>
</dbReference>
<reference evidence="9 10" key="1">
    <citation type="submission" date="2021-06" db="EMBL/GenBank/DDBJ databases">
        <authorList>
            <person name="Sun Q."/>
            <person name="Li D."/>
        </authorList>
    </citation>
    <scope>NUCLEOTIDE SEQUENCE [LARGE SCALE GENOMIC DNA]</scope>
    <source>
        <strain evidence="9 10">MSJ-5</strain>
    </source>
</reference>
<evidence type="ECO:0000256" key="4">
    <source>
        <dbReference type="ARBA" id="ARBA00022741"/>
    </source>
</evidence>
<dbReference type="NCBIfam" id="TIGR00231">
    <property type="entry name" value="small_GTP"/>
    <property type="match status" value="1"/>
</dbReference>
<dbReference type="InterPro" id="IPR050055">
    <property type="entry name" value="EF-Tu_GTPase"/>
</dbReference>
<dbReference type="Pfam" id="PF03144">
    <property type="entry name" value="GTP_EFTU_D2"/>
    <property type="match status" value="1"/>
</dbReference>
<dbReference type="InterPro" id="IPR057335">
    <property type="entry name" value="Beta-barrel_SelB"/>
</dbReference>
<evidence type="ECO:0000256" key="2">
    <source>
        <dbReference type="ARBA" id="ARBA00015953"/>
    </source>
</evidence>
<evidence type="ECO:0000256" key="6">
    <source>
        <dbReference type="ARBA" id="ARBA00025526"/>
    </source>
</evidence>
<keyword evidence="4" id="KW-0547">Nucleotide-binding</keyword>
<dbReference type="CDD" id="cd03696">
    <property type="entry name" value="SelB_II"/>
    <property type="match status" value="1"/>
</dbReference>
<evidence type="ECO:0000313" key="9">
    <source>
        <dbReference type="EMBL" id="MBU5677733.1"/>
    </source>
</evidence>
<comment type="subcellular location">
    <subcellularLocation>
        <location evidence="1">Cytoplasm</location>
    </subcellularLocation>
</comment>
<protein>
    <recommendedName>
        <fullName evidence="2">Selenocysteine-specific elongation factor</fullName>
    </recommendedName>
    <alternativeName>
        <fullName evidence="7">SelB translation factor</fullName>
    </alternativeName>
</protein>
<gene>
    <name evidence="9" type="primary">selB</name>
    <name evidence="9" type="ORF">KQI88_15030</name>
</gene>
<dbReference type="PANTHER" id="PTHR43721">
    <property type="entry name" value="ELONGATION FACTOR TU-RELATED"/>
    <property type="match status" value="1"/>
</dbReference>
<dbReference type="CDD" id="cd04171">
    <property type="entry name" value="SelB"/>
    <property type="match status" value="1"/>
</dbReference>
<comment type="function">
    <text evidence="6">Translation factor necessary for the incorporation of selenocysteine into proteins. It probably replaces EF-Tu for the insertion of selenocysteine directed by the UGA codon. SelB binds GTP and GDP.</text>
</comment>
<dbReference type="EMBL" id="JAHLQK010000006">
    <property type="protein sequence ID" value="MBU5677733.1"/>
    <property type="molecule type" value="Genomic_DNA"/>
</dbReference>
<evidence type="ECO:0000256" key="3">
    <source>
        <dbReference type="ARBA" id="ARBA00022490"/>
    </source>
</evidence>
<keyword evidence="10" id="KW-1185">Reference proteome</keyword>
<dbReference type="InterPro" id="IPR004535">
    <property type="entry name" value="Transl_elong_SelB"/>
</dbReference>
<dbReference type="Pfam" id="PF09107">
    <property type="entry name" value="WHD_3rd_SelB"/>
    <property type="match status" value="1"/>
</dbReference>
<dbReference type="InterPro" id="IPR000795">
    <property type="entry name" value="T_Tr_GTP-bd_dom"/>
</dbReference>
<keyword evidence="9" id="KW-0251">Elongation factor</keyword>
<evidence type="ECO:0000313" key="10">
    <source>
        <dbReference type="Proteomes" id="UP000779508"/>
    </source>
</evidence>
<dbReference type="InterPro" id="IPR015191">
    <property type="entry name" value="SelB_WHD4"/>
</dbReference>
<dbReference type="InterPro" id="IPR031157">
    <property type="entry name" value="G_TR_CS"/>
</dbReference>
<dbReference type="RefSeq" id="WP_216418698.1">
    <property type="nucleotide sequence ID" value="NZ_JAHLQK010000006.1"/>
</dbReference>
<dbReference type="Pfam" id="PF25461">
    <property type="entry name" value="Beta-barrel_SelB"/>
    <property type="match status" value="1"/>
</dbReference>
<dbReference type="InterPro" id="IPR005225">
    <property type="entry name" value="Small_GTP-bd"/>
</dbReference>
<dbReference type="PROSITE" id="PS00301">
    <property type="entry name" value="G_TR_1"/>
    <property type="match status" value="1"/>
</dbReference>
<organism evidence="9 10">
    <name type="scientific">Alkaliphilus flagellatus</name>
    <dbReference type="NCBI Taxonomy" id="2841507"/>
    <lineage>
        <taxon>Bacteria</taxon>
        <taxon>Bacillati</taxon>
        <taxon>Bacillota</taxon>
        <taxon>Clostridia</taxon>
        <taxon>Peptostreptococcales</taxon>
        <taxon>Natronincolaceae</taxon>
        <taxon>Alkaliphilus</taxon>
    </lineage>
</organism>
<dbReference type="InterPro" id="IPR015190">
    <property type="entry name" value="Elong_fac_SelB-wing-hlx_typ-2"/>
</dbReference>
<dbReference type="PROSITE" id="PS51722">
    <property type="entry name" value="G_TR_2"/>
    <property type="match status" value="1"/>
</dbReference>
<name>A0ABS6G5U0_9FIRM</name>
<sequence>MKNVVIGTSGHIDHGKTTLIRALTGHETDRLNEEKKRGISIELGFTYFDLPSGKRAGIIDVPGHEKFIRNMLTGVGGMDIVMLVVAADEGVMPQTKEHLDILSLLKIKKGIIVITKSTLVDDEWLELIKEDIKEKVKGTFLENAEMIAVDSVKGVGIDNLVKKIDVLTDETESRDINAPVRMPIDRIFTITGFGTVVTGTLMEGQISVEDTLEILPDKVKVRIRNIQVHGKSVDIAYAGQRVAINLANTKKEDIERGQILAQINSMEPTMMIDAKLSLLKDLSKPIKNRDRVRIYHGASEILARVTLLNQEEASTDENIYVQFRLEEPTTVKKGDHLVIRYYSPMETLGGAVVIDANPKKHKRFDEDVLKDLAIREEGSPEEIVEKQIDIHSSEFPDLALIAKLTSQQVNNVKEILSNLINENKVFMLGNDNVIHTKYYEKVKEELTFILKSYHNNNPLKTGMLKEEVRSKLFPKIKSKIVDTLIDTFVKNQVVKIQGKFMSLYEFNIIFTPTHEKIKAQLEEIYLREPYSTPRFEDVIQNMQFKKVDIEQVFDAILGDTLVKLNQEIILHVKAYEDAKLKLADYINKTGSITLSEFRDMLNTSRKYAVALLEYFDNERFTKRIDEKRILY</sequence>
<dbReference type="CDD" id="cd15491">
    <property type="entry name" value="selB_III"/>
    <property type="match status" value="1"/>
</dbReference>
<dbReference type="Pfam" id="PF09106">
    <property type="entry name" value="WHD_2nd_SelB"/>
    <property type="match status" value="1"/>
</dbReference>
<dbReference type="NCBIfam" id="TIGR00475">
    <property type="entry name" value="selB"/>
    <property type="match status" value="1"/>
</dbReference>
<proteinExistence type="predicted"/>
<dbReference type="Proteomes" id="UP000779508">
    <property type="component" value="Unassembled WGS sequence"/>
</dbReference>
<keyword evidence="3" id="KW-0963">Cytoplasm</keyword>
<dbReference type="PANTHER" id="PTHR43721:SF22">
    <property type="entry name" value="ELONGATION FACTOR TU, MITOCHONDRIAL"/>
    <property type="match status" value="1"/>
</dbReference>
<evidence type="ECO:0000256" key="7">
    <source>
        <dbReference type="ARBA" id="ARBA00031615"/>
    </source>
</evidence>
<dbReference type="InterPro" id="IPR004161">
    <property type="entry name" value="EFTu-like_2"/>
</dbReference>
<evidence type="ECO:0000259" key="8">
    <source>
        <dbReference type="PROSITE" id="PS51722"/>
    </source>
</evidence>
<dbReference type="GO" id="GO:0003746">
    <property type="term" value="F:translation elongation factor activity"/>
    <property type="evidence" value="ECO:0007669"/>
    <property type="project" value="UniProtKB-KW"/>
</dbReference>